<dbReference type="KEGG" id="cbr:CBG_26618"/>
<dbReference type="HOGENOM" id="CLU_2778136_0_0_1"/>
<gene>
    <name evidence="1 3" type="ORF">CBG26618</name>
    <name evidence="1" type="ORF">CBG_26618</name>
</gene>
<dbReference type="WormBase" id="CBG26618">
    <property type="protein sequence ID" value="CBP42182"/>
    <property type="gene ID" value="WBGene00088032"/>
</dbReference>
<organism evidence="1 2">
    <name type="scientific">Caenorhabditis briggsae</name>
    <dbReference type="NCBI Taxonomy" id="6238"/>
    <lineage>
        <taxon>Eukaryota</taxon>
        <taxon>Metazoa</taxon>
        <taxon>Ecdysozoa</taxon>
        <taxon>Nematoda</taxon>
        <taxon>Chromadorea</taxon>
        <taxon>Rhabditida</taxon>
        <taxon>Rhabditina</taxon>
        <taxon>Rhabditomorpha</taxon>
        <taxon>Rhabditoidea</taxon>
        <taxon>Rhabditidae</taxon>
        <taxon>Peloderinae</taxon>
        <taxon>Caenorhabditis</taxon>
    </lineage>
</organism>
<dbReference type="InParanoid" id="B6IL98"/>
<dbReference type="CTD" id="68918096"/>
<protein>
    <submittedName>
        <fullName evidence="1">Protein CBG26618</fullName>
    </submittedName>
</protein>
<dbReference type="EMBL" id="HE601126">
    <property type="protein sequence ID" value="CAS00678.1"/>
    <property type="molecule type" value="Genomic_DNA"/>
</dbReference>
<dbReference type="RefSeq" id="XP_045100237.1">
    <property type="nucleotide sequence ID" value="XM_045235826.1"/>
</dbReference>
<dbReference type="GeneID" id="68918096"/>
<dbReference type="Proteomes" id="UP000008549">
    <property type="component" value="Unassembled WGS sequence"/>
</dbReference>
<sequence>MMVANATMLSSITQLTSHVKCARKGKRALREHWLVANAIMLSLMSQPISHFKERLKEQFLPDGAEYQPA</sequence>
<keyword evidence="2" id="KW-1185">Reference proteome</keyword>
<reference evidence="1 2" key="1">
    <citation type="journal article" date="2003" name="PLoS Biol.">
        <title>The genome sequence of Caenorhabditis briggsae: a platform for comparative genomics.</title>
        <authorList>
            <person name="Stein L.D."/>
            <person name="Bao Z."/>
            <person name="Blasiar D."/>
            <person name="Blumenthal T."/>
            <person name="Brent M.R."/>
            <person name="Chen N."/>
            <person name="Chinwalla A."/>
            <person name="Clarke L."/>
            <person name="Clee C."/>
            <person name="Coghlan A."/>
            <person name="Coulson A."/>
            <person name="D'Eustachio P."/>
            <person name="Fitch D.H."/>
            <person name="Fulton L.A."/>
            <person name="Fulton R.E."/>
            <person name="Griffiths-Jones S."/>
            <person name="Harris T.W."/>
            <person name="Hillier L.W."/>
            <person name="Kamath R."/>
            <person name="Kuwabara P.E."/>
            <person name="Mardis E.R."/>
            <person name="Marra M.A."/>
            <person name="Miner T.L."/>
            <person name="Minx P."/>
            <person name="Mullikin J.C."/>
            <person name="Plumb R.W."/>
            <person name="Rogers J."/>
            <person name="Schein J.E."/>
            <person name="Sohrmann M."/>
            <person name="Spieth J."/>
            <person name="Stajich J.E."/>
            <person name="Wei C."/>
            <person name="Willey D."/>
            <person name="Wilson R.K."/>
            <person name="Durbin R."/>
            <person name="Waterston R.H."/>
        </authorList>
    </citation>
    <scope>NUCLEOTIDE SEQUENCE [LARGE SCALE GENOMIC DNA]</scope>
    <source>
        <strain evidence="1 2">AF16</strain>
    </source>
</reference>
<evidence type="ECO:0000313" key="2">
    <source>
        <dbReference type="Proteomes" id="UP000008549"/>
    </source>
</evidence>
<evidence type="ECO:0000313" key="3">
    <source>
        <dbReference type="WormBase" id="CBG26618"/>
    </source>
</evidence>
<dbReference type="AlphaFoldDB" id="B6IL98"/>
<accession>B6IL98</accession>
<proteinExistence type="predicted"/>
<reference evidence="1 2" key="2">
    <citation type="journal article" date="2011" name="PLoS Genet.">
        <title>Caenorhabditis briggsae recombinant inbred line genotypes reveal inter-strain incompatibility and the evolution of recombination.</title>
        <authorList>
            <person name="Ross J.A."/>
            <person name="Koboldt D.C."/>
            <person name="Staisch J.E."/>
            <person name="Chamberlin H.M."/>
            <person name="Gupta B.P."/>
            <person name="Miller R.D."/>
            <person name="Baird S.E."/>
            <person name="Haag E.S."/>
        </authorList>
    </citation>
    <scope>NUCLEOTIDE SEQUENCE [LARGE SCALE GENOMIC DNA]</scope>
    <source>
        <strain evidence="1 2">AF16</strain>
    </source>
</reference>
<name>B6IL98_CAEBR</name>
<evidence type="ECO:0000313" key="1">
    <source>
        <dbReference type="EMBL" id="CAS00678.1"/>
    </source>
</evidence>